<proteinExistence type="predicted"/>
<reference evidence="2 3" key="1">
    <citation type="journal article" date="2023" name="bioRxiv">
        <title>Conserved and derived expression patterns and positive selection on dental genes reveal complex evolutionary context of ever-growing rodent molars.</title>
        <authorList>
            <person name="Calamari Z.T."/>
            <person name="Song A."/>
            <person name="Cohen E."/>
            <person name="Akter M."/>
            <person name="Roy R.D."/>
            <person name="Hallikas O."/>
            <person name="Christensen M.M."/>
            <person name="Li P."/>
            <person name="Marangoni P."/>
            <person name="Jernvall J."/>
            <person name="Klein O.D."/>
        </authorList>
    </citation>
    <scope>NUCLEOTIDE SEQUENCE [LARGE SCALE GENOMIC DNA]</scope>
    <source>
        <strain evidence="2">V071</strain>
    </source>
</reference>
<evidence type="ECO:0000313" key="2">
    <source>
        <dbReference type="EMBL" id="KAK7800693.1"/>
    </source>
</evidence>
<accession>A0AAW0HGS0</accession>
<protein>
    <submittedName>
        <fullName evidence="2">Uncharacterized protein</fullName>
    </submittedName>
</protein>
<gene>
    <name evidence="2" type="ORF">U0070_022265</name>
</gene>
<dbReference type="AlphaFoldDB" id="A0AAW0HGS0"/>
<feature type="compositionally biased region" description="Pro residues" evidence="1">
    <location>
        <begin position="47"/>
        <end position="56"/>
    </location>
</feature>
<evidence type="ECO:0000256" key="1">
    <source>
        <dbReference type="SAM" id="MobiDB-lite"/>
    </source>
</evidence>
<feature type="compositionally biased region" description="Low complexity" evidence="1">
    <location>
        <begin position="14"/>
        <end position="34"/>
    </location>
</feature>
<sequence length="102" mass="10370">MHVYLQYFKSPFTGQIPGPGSMMPGQPMPGRMIPTVAANIHPTGSGPAPPGMPPMPGNILGPRVPLTAPNGMYPPPPQQQPPPSADGVPPPPAPGPPTSATP</sequence>
<dbReference type="Proteomes" id="UP001488838">
    <property type="component" value="Unassembled WGS sequence"/>
</dbReference>
<dbReference type="EMBL" id="JBBHLL010000539">
    <property type="protein sequence ID" value="KAK7800693.1"/>
    <property type="molecule type" value="Genomic_DNA"/>
</dbReference>
<comment type="caution">
    <text evidence="2">The sequence shown here is derived from an EMBL/GenBank/DDBJ whole genome shotgun (WGS) entry which is preliminary data.</text>
</comment>
<evidence type="ECO:0000313" key="3">
    <source>
        <dbReference type="Proteomes" id="UP001488838"/>
    </source>
</evidence>
<keyword evidence="3" id="KW-1185">Reference proteome</keyword>
<name>A0AAW0HGS0_MYOGA</name>
<feature type="region of interest" description="Disordered" evidence="1">
    <location>
        <begin position="13"/>
        <end position="102"/>
    </location>
</feature>
<feature type="compositionally biased region" description="Pro residues" evidence="1">
    <location>
        <begin position="72"/>
        <end position="102"/>
    </location>
</feature>
<organism evidence="2 3">
    <name type="scientific">Myodes glareolus</name>
    <name type="common">Bank vole</name>
    <name type="synonym">Clethrionomys glareolus</name>
    <dbReference type="NCBI Taxonomy" id="447135"/>
    <lineage>
        <taxon>Eukaryota</taxon>
        <taxon>Metazoa</taxon>
        <taxon>Chordata</taxon>
        <taxon>Craniata</taxon>
        <taxon>Vertebrata</taxon>
        <taxon>Euteleostomi</taxon>
        <taxon>Mammalia</taxon>
        <taxon>Eutheria</taxon>
        <taxon>Euarchontoglires</taxon>
        <taxon>Glires</taxon>
        <taxon>Rodentia</taxon>
        <taxon>Myomorpha</taxon>
        <taxon>Muroidea</taxon>
        <taxon>Cricetidae</taxon>
        <taxon>Arvicolinae</taxon>
        <taxon>Myodes</taxon>
    </lineage>
</organism>